<feature type="domain" description="ADP ribosyltransferase" evidence="2">
    <location>
        <begin position="640"/>
        <end position="784"/>
    </location>
</feature>
<protein>
    <submittedName>
        <fullName evidence="4">Uncharacterized protein</fullName>
    </submittedName>
</protein>
<reference evidence="4 5" key="1">
    <citation type="submission" date="2019-03" db="EMBL/GenBank/DDBJ databases">
        <title>Draft genome sequences of novel Actinobacteria.</title>
        <authorList>
            <person name="Sahin N."/>
            <person name="Ay H."/>
            <person name="Saygin H."/>
        </authorList>
    </citation>
    <scope>NUCLEOTIDE SEQUENCE [LARGE SCALE GENOMIC DNA]</scope>
    <source>
        <strain evidence="4 5">7K502</strain>
    </source>
</reference>
<comment type="caution">
    <text evidence="4">The sequence shown here is derived from an EMBL/GenBank/DDBJ whole genome shotgun (WGS) entry which is preliminary data.</text>
</comment>
<dbReference type="OrthoDB" id="5194739at2"/>
<dbReference type="Pfam" id="PF21725">
    <property type="entry name" value="T7SS_signal"/>
    <property type="match status" value="1"/>
</dbReference>
<dbReference type="InterPro" id="IPR003540">
    <property type="entry name" value="ADP-ribosyltransferase"/>
</dbReference>
<sequence>MGIRGEVPGRGRCRRGFGADRHPLRVREDGAGRDRRVQEGPGRRARQPHRRSERRPAEVVRAVRGRHRAGRHSAASRLARAQPGGLQHQGGRLMAPDPREEVPGELPAVDETLATMTKLGTAFENAAQGFQKIDTAGWEGPTADAFRDYYQQEPPKWFRAADAFTESADALRQYREVLAWAQRQAEQACADIERADRQTAQAEAKYEQAADQGNATEPFQDPGAAARNQAQASLDAAKEQVEEAAKKAASALIKASEKAPPQPGPLTMLASGAGDIFQNVAESYGDFWKGSFDGALDMLQQVRTLNPFDPYNVMHPQQYGENISQLAASTVAAGKAFISDPIGTGKAMIGAGIDSFTKDPAGFLGRLAPEVAAGLATSGSSMAGSLGRQALDALADTKIGQRVSEALPKIGHAPEPGQAPGHGLPPQHQPTPDHGQGTPPPNPAPHTPSAAHPAPARADPPPAAHHSPSPGTPATPTATGHAPSPTPQPEPRTPTTAEHHAPRHASAPQSEASGSREPVHDAPSTPAGDESRPRLSWGRGASRAFDDDPDWGDPWDDAPAEPRHHQRLEPPDVDHGPGGTPHDPSNTPEPAPETDRHPNPHDGLHDEDREPDNGLSPQEQADAETARLDHHGHPHPELAELTDRQVLALTDYRGSGYDEMNEALRNQDAESLARLEPKMQELDSALEKMAPHEGRVYRGFPIGEIRLEEVLAKYEPGQTVREDAYTSTSARAPFHGNVQLIIDSAQGRDLRFFDSSEAEVLFSRGTEFLVTARRYEPDTDTWKIYLTDPK</sequence>
<feature type="compositionally biased region" description="Basic and acidic residues" evidence="1">
    <location>
        <begin position="593"/>
        <end position="612"/>
    </location>
</feature>
<evidence type="ECO:0000259" key="2">
    <source>
        <dbReference type="Pfam" id="PF03496"/>
    </source>
</evidence>
<keyword evidence="5" id="KW-1185">Reference proteome</keyword>
<dbReference type="InterPro" id="IPR049082">
    <property type="entry name" value="T7SS_signal"/>
</dbReference>
<dbReference type="GO" id="GO:0005576">
    <property type="term" value="C:extracellular region"/>
    <property type="evidence" value="ECO:0007669"/>
    <property type="project" value="InterPro"/>
</dbReference>
<evidence type="ECO:0000313" key="4">
    <source>
        <dbReference type="EMBL" id="TDD43182.1"/>
    </source>
</evidence>
<feature type="compositionally biased region" description="Low complexity" evidence="1">
    <location>
        <begin position="464"/>
        <end position="483"/>
    </location>
</feature>
<feature type="domain" description="Putative T7SS secretion signal" evidence="3">
    <location>
        <begin position="97"/>
        <end position="263"/>
    </location>
</feature>
<feature type="compositionally biased region" description="Basic and acidic residues" evidence="1">
    <location>
        <begin position="560"/>
        <end position="575"/>
    </location>
</feature>
<feature type="compositionally biased region" description="Basic and acidic residues" evidence="1">
    <location>
        <begin position="17"/>
        <end position="42"/>
    </location>
</feature>
<evidence type="ECO:0000313" key="5">
    <source>
        <dbReference type="Proteomes" id="UP000294947"/>
    </source>
</evidence>
<name>A0A4R4YIL6_9PSEU</name>
<feature type="compositionally biased region" description="Low complexity" evidence="1">
    <location>
        <begin position="72"/>
        <end position="81"/>
    </location>
</feature>
<dbReference type="SUPFAM" id="SSF56399">
    <property type="entry name" value="ADP-ribosylation"/>
    <property type="match status" value="1"/>
</dbReference>
<feature type="compositionally biased region" description="Low complexity" evidence="1">
    <location>
        <begin position="447"/>
        <end position="457"/>
    </location>
</feature>
<dbReference type="Gene3D" id="3.90.176.10">
    <property type="entry name" value="Toxin ADP-ribosyltransferase, Chain A, domain 1"/>
    <property type="match status" value="1"/>
</dbReference>
<dbReference type="PROSITE" id="PS51996">
    <property type="entry name" value="TR_MART"/>
    <property type="match status" value="1"/>
</dbReference>
<feature type="region of interest" description="Disordered" evidence="1">
    <location>
        <begin position="409"/>
        <end position="641"/>
    </location>
</feature>
<dbReference type="EMBL" id="SMKW01000041">
    <property type="protein sequence ID" value="TDD43182.1"/>
    <property type="molecule type" value="Genomic_DNA"/>
</dbReference>
<feature type="compositionally biased region" description="Basic residues" evidence="1">
    <location>
        <begin position="43"/>
        <end position="53"/>
    </location>
</feature>
<feature type="compositionally biased region" description="Basic and acidic residues" evidence="1">
    <location>
        <begin position="624"/>
        <end position="641"/>
    </location>
</feature>
<evidence type="ECO:0000259" key="3">
    <source>
        <dbReference type="Pfam" id="PF21725"/>
    </source>
</evidence>
<accession>A0A4R4YIL6</accession>
<feature type="region of interest" description="Disordered" evidence="1">
    <location>
        <begin position="1"/>
        <end position="98"/>
    </location>
</feature>
<organism evidence="4 5">
    <name type="scientific">Saccharopolyspora elongata</name>
    <dbReference type="NCBI Taxonomy" id="2530387"/>
    <lineage>
        <taxon>Bacteria</taxon>
        <taxon>Bacillati</taxon>
        <taxon>Actinomycetota</taxon>
        <taxon>Actinomycetes</taxon>
        <taxon>Pseudonocardiales</taxon>
        <taxon>Pseudonocardiaceae</taxon>
        <taxon>Saccharopolyspora</taxon>
    </lineage>
</organism>
<proteinExistence type="predicted"/>
<evidence type="ECO:0000256" key="1">
    <source>
        <dbReference type="SAM" id="MobiDB-lite"/>
    </source>
</evidence>
<dbReference type="Proteomes" id="UP000294947">
    <property type="component" value="Unassembled WGS sequence"/>
</dbReference>
<feature type="region of interest" description="Disordered" evidence="1">
    <location>
        <begin position="200"/>
        <end position="241"/>
    </location>
</feature>
<gene>
    <name evidence="4" type="ORF">E1288_27360</name>
</gene>
<dbReference type="Pfam" id="PF03496">
    <property type="entry name" value="ADPrib_exo_Tox"/>
    <property type="match status" value="1"/>
</dbReference>
<dbReference type="AlphaFoldDB" id="A0A4R4YIL6"/>
<feature type="compositionally biased region" description="Acidic residues" evidence="1">
    <location>
        <begin position="547"/>
        <end position="559"/>
    </location>
</feature>